<evidence type="ECO:0000259" key="1">
    <source>
        <dbReference type="PROSITE" id="PS51186"/>
    </source>
</evidence>
<dbReference type="Pfam" id="PF13302">
    <property type="entry name" value="Acetyltransf_3"/>
    <property type="match status" value="1"/>
</dbReference>
<feature type="domain" description="N-acetyltransferase" evidence="1">
    <location>
        <begin position="15"/>
        <end position="174"/>
    </location>
</feature>
<evidence type="ECO:0000313" key="3">
    <source>
        <dbReference type="Proteomes" id="UP001185012"/>
    </source>
</evidence>
<dbReference type="PANTHER" id="PTHR43415">
    <property type="entry name" value="SPERMIDINE N(1)-ACETYLTRANSFERASE"/>
    <property type="match status" value="1"/>
</dbReference>
<dbReference type="Proteomes" id="UP001185012">
    <property type="component" value="Unassembled WGS sequence"/>
</dbReference>
<organism evidence="2 3">
    <name type="scientific">Desmospora profundinema</name>
    <dbReference type="NCBI Taxonomy" id="1571184"/>
    <lineage>
        <taxon>Bacteria</taxon>
        <taxon>Bacillati</taxon>
        <taxon>Bacillota</taxon>
        <taxon>Bacilli</taxon>
        <taxon>Bacillales</taxon>
        <taxon>Thermoactinomycetaceae</taxon>
        <taxon>Desmospora</taxon>
    </lineage>
</organism>
<sequence>MEREKRVKWLEGSRVYLRPPEKEDVDPFFRSLYHMEGRRLTGQNRVYSREAIGEWLEKTARDPDRVFLVIVSQEDDTVLGDVELNDIDWYHRSANIRIQLNHERNYGQGYGTEALDLMLDHGFGILNLHRIHLEVFAFNERAIRAYEKLGFQQEGISREALYYDHAYHDVIQMAVLAREWRERKQRNR</sequence>
<dbReference type="InterPro" id="IPR000182">
    <property type="entry name" value="GNAT_dom"/>
</dbReference>
<accession>A0ABU1IQ43</accession>
<keyword evidence="3" id="KW-1185">Reference proteome</keyword>
<name>A0ABU1IQ43_9BACL</name>
<dbReference type="PANTHER" id="PTHR43415:SF3">
    <property type="entry name" value="GNAT-FAMILY ACETYLTRANSFERASE"/>
    <property type="match status" value="1"/>
</dbReference>
<dbReference type="EMBL" id="JAVDQG010000006">
    <property type="protein sequence ID" value="MDR6226890.1"/>
    <property type="molecule type" value="Genomic_DNA"/>
</dbReference>
<gene>
    <name evidence="2" type="ORF">JOE21_002900</name>
</gene>
<dbReference type="SUPFAM" id="SSF55729">
    <property type="entry name" value="Acyl-CoA N-acyltransferases (Nat)"/>
    <property type="match status" value="1"/>
</dbReference>
<comment type="caution">
    <text evidence="2">The sequence shown here is derived from an EMBL/GenBank/DDBJ whole genome shotgun (WGS) entry which is preliminary data.</text>
</comment>
<dbReference type="PROSITE" id="PS51186">
    <property type="entry name" value="GNAT"/>
    <property type="match status" value="1"/>
</dbReference>
<dbReference type="Gene3D" id="3.40.630.30">
    <property type="match status" value="1"/>
</dbReference>
<evidence type="ECO:0000313" key="2">
    <source>
        <dbReference type="EMBL" id="MDR6226890.1"/>
    </source>
</evidence>
<dbReference type="RefSeq" id="WP_309867400.1">
    <property type="nucleotide sequence ID" value="NZ_JAVDQG010000006.1"/>
</dbReference>
<proteinExistence type="predicted"/>
<dbReference type="InterPro" id="IPR016181">
    <property type="entry name" value="Acyl_CoA_acyltransferase"/>
</dbReference>
<reference evidence="2 3" key="1">
    <citation type="submission" date="2023-07" db="EMBL/GenBank/DDBJ databases">
        <title>Genomic Encyclopedia of Type Strains, Phase IV (KMG-IV): sequencing the most valuable type-strain genomes for metagenomic binning, comparative biology and taxonomic classification.</title>
        <authorList>
            <person name="Goeker M."/>
        </authorList>
    </citation>
    <scope>NUCLEOTIDE SEQUENCE [LARGE SCALE GENOMIC DNA]</scope>
    <source>
        <strain evidence="2 3">DSM 45903</strain>
    </source>
</reference>
<protein>
    <submittedName>
        <fullName evidence="2">RimJ/RimL family protein N-acetyltransferase</fullName>
    </submittedName>
</protein>